<proteinExistence type="predicted"/>
<sequence length="156" mass="18310">MDTYDDSGVLDHQRLREQPMTTPADDPIAQQRFAFRMKPQFEHTTDGWRAWYPGSDWSVTAPSAEEARQKLVAEVNRRREAGEDPKAFQEAVYRKHLQEPVPGVYAMDNELYRYVARETGYDQDALQEVFEESERRRALGESFTKADYLAWMNRKN</sequence>
<name>A0A7R7GTH0_9MYCO</name>
<protein>
    <submittedName>
        <fullName evidence="2">Uncharacterized protein</fullName>
    </submittedName>
</protein>
<dbReference type="EMBL" id="AP024237">
    <property type="protein sequence ID" value="BCO35652.1"/>
    <property type="molecule type" value="Genomic_DNA"/>
</dbReference>
<evidence type="ECO:0000256" key="1">
    <source>
        <dbReference type="SAM" id="MobiDB-lite"/>
    </source>
</evidence>
<feature type="region of interest" description="Disordered" evidence="1">
    <location>
        <begin position="1"/>
        <end position="26"/>
    </location>
</feature>
<evidence type="ECO:0000313" key="2">
    <source>
        <dbReference type="EMBL" id="BCO35652.1"/>
    </source>
</evidence>
<organism evidence="2 3">
    <name type="scientific">Mycobacterium heckeshornense</name>
    <dbReference type="NCBI Taxonomy" id="110505"/>
    <lineage>
        <taxon>Bacteria</taxon>
        <taxon>Bacillati</taxon>
        <taxon>Actinomycetota</taxon>
        <taxon>Actinomycetes</taxon>
        <taxon>Mycobacteriales</taxon>
        <taxon>Mycobacteriaceae</taxon>
        <taxon>Mycobacterium</taxon>
    </lineage>
</organism>
<accession>A0A7R7GTH0</accession>
<dbReference type="AlphaFoldDB" id="A0A7R7GTH0"/>
<gene>
    <name evidence="2" type="ORF">MHEC_20850</name>
</gene>
<dbReference type="Proteomes" id="UP000595446">
    <property type="component" value="Chromosome"/>
</dbReference>
<evidence type="ECO:0000313" key="3">
    <source>
        <dbReference type="Proteomes" id="UP000595446"/>
    </source>
</evidence>
<reference evidence="2 3" key="1">
    <citation type="submission" date="2020-12" db="EMBL/GenBank/DDBJ databases">
        <title>Complete genome sequence of Mycobacterium heckeshornense JCM 15655T, closely related to a pathogenic non-tuberculous mycobacterial species Mycobacterium xenopi.</title>
        <authorList>
            <person name="Yoshida M."/>
            <person name="Fukano H."/>
            <person name="Asakura T."/>
            <person name="Suzuki M."/>
            <person name="Hoshino Y."/>
        </authorList>
    </citation>
    <scope>NUCLEOTIDE SEQUENCE [LARGE SCALE GENOMIC DNA]</scope>
    <source>
        <strain evidence="2 3">JCM 15655</strain>
    </source>
</reference>
<keyword evidence="3" id="KW-1185">Reference proteome</keyword>